<dbReference type="OrthoDB" id="9810303at2"/>
<evidence type="ECO:0000259" key="4">
    <source>
        <dbReference type="Pfam" id="PF00535"/>
    </source>
</evidence>
<dbReference type="Pfam" id="PF00535">
    <property type="entry name" value="Glycos_transf_2"/>
    <property type="match status" value="1"/>
</dbReference>
<dbReference type="AlphaFoldDB" id="A0A160T2S2"/>
<organism evidence="5 6">
    <name type="scientific">Candidatus Promineifilum breve</name>
    <dbReference type="NCBI Taxonomy" id="1806508"/>
    <lineage>
        <taxon>Bacteria</taxon>
        <taxon>Bacillati</taxon>
        <taxon>Chloroflexota</taxon>
        <taxon>Ardenticatenia</taxon>
        <taxon>Candidatus Promineifilales</taxon>
        <taxon>Candidatus Promineifilaceae</taxon>
        <taxon>Candidatus Promineifilum</taxon>
    </lineage>
</organism>
<dbReference type="EMBL" id="LN890655">
    <property type="protein sequence ID" value="CUS02865.2"/>
    <property type="molecule type" value="Genomic_DNA"/>
</dbReference>
<evidence type="ECO:0000256" key="1">
    <source>
        <dbReference type="ARBA" id="ARBA00006739"/>
    </source>
</evidence>
<evidence type="ECO:0000256" key="2">
    <source>
        <dbReference type="ARBA" id="ARBA00022676"/>
    </source>
</evidence>
<dbReference type="PANTHER" id="PTHR43398">
    <property type="entry name" value="DOLICHOL-PHOSPHATE MANNOSYLTRANSFERASE SUBUNIT 1"/>
    <property type="match status" value="1"/>
</dbReference>
<evidence type="ECO:0000256" key="3">
    <source>
        <dbReference type="ARBA" id="ARBA00022679"/>
    </source>
</evidence>
<evidence type="ECO:0000313" key="5">
    <source>
        <dbReference type="EMBL" id="CUS02865.2"/>
    </source>
</evidence>
<gene>
    <name evidence="5" type="ORF">CFX0092_A0987</name>
</gene>
<protein>
    <submittedName>
        <fullName evidence="5">Undecaprenyl-phosphate mannosyltransferase</fullName>
        <ecNumber evidence="5">2.4.1.54</ecNumber>
    </submittedName>
</protein>
<dbReference type="PANTHER" id="PTHR43398:SF1">
    <property type="entry name" value="DOLICHOL-PHOSPHATE MANNOSYLTRANSFERASE SUBUNIT 1"/>
    <property type="match status" value="1"/>
</dbReference>
<comment type="similarity">
    <text evidence="1">Belongs to the glycosyltransferase 2 family.</text>
</comment>
<keyword evidence="6" id="KW-1185">Reference proteome</keyword>
<dbReference type="GO" id="GO:0016020">
    <property type="term" value="C:membrane"/>
    <property type="evidence" value="ECO:0007669"/>
    <property type="project" value="GOC"/>
</dbReference>
<keyword evidence="3 5" id="KW-0808">Transferase</keyword>
<dbReference type="Gene3D" id="3.90.550.10">
    <property type="entry name" value="Spore Coat Polysaccharide Biosynthesis Protein SpsA, Chain A"/>
    <property type="match status" value="1"/>
</dbReference>
<feature type="domain" description="Glycosyltransferase 2-like" evidence="4">
    <location>
        <begin position="6"/>
        <end position="169"/>
    </location>
</feature>
<dbReference type="GO" id="GO:0004582">
    <property type="term" value="F:dolichyl-phosphate beta-D-mannosyltransferase activity"/>
    <property type="evidence" value="ECO:0007669"/>
    <property type="project" value="InterPro"/>
</dbReference>
<accession>A0A160T2S2</accession>
<dbReference type="Proteomes" id="UP000215027">
    <property type="component" value="Chromosome I"/>
</dbReference>
<dbReference type="SUPFAM" id="SSF53448">
    <property type="entry name" value="Nucleotide-diphospho-sugar transferases"/>
    <property type="match status" value="1"/>
</dbReference>
<sequence>MIDTFVIVPTYNEADNLDDLLQQILDLPTPVGAIVVDDNSPDGTGDMADRWAATHPAAVHVIHRPAKLGLGTAYIAGFKLAVHQLAAERILTMDADFSHNPRYIPDLIALSRAKHVVIGSRYVPGGGTRNCSGRRIFLSRVANFVARALLGLKARDATAGFRLYRREVLLSIPLDEIFSSGYSFLVEMLFLCQRRGWQIGEVPIIFEDRRKGQTKISRQEIFKAQYTVFRLFLRRMRGGEPRRPAIHVSPANDHRQL</sequence>
<dbReference type="CDD" id="cd06442">
    <property type="entry name" value="DPM1_like"/>
    <property type="match status" value="1"/>
</dbReference>
<dbReference type="KEGG" id="pbf:CFX0092_A0987"/>
<evidence type="ECO:0000313" key="6">
    <source>
        <dbReference type="Proteomes" id="UP000215027"/>
    </source>
</evidence>
<reference evidence="5" key="1">
    <citation type="submission" date="2016-01" db="EMBL/GenBank/DDBJ databases">
        <authorList>
            <person name="Mcilroy J.S."/>
            <person name="Karst M S."/>
            <person name="Albertsen M."/>
        </authorList>
    </citation>
    <scope>NUCLEOTIDE SEQUENCE</scope>
    <source>
        <strain evidence="5">Cfx-K</strain>
    </source>
</reference>
<dbReference type="RefSeq" id="WP_095042434.1">
    <property type="nucleotide sequence ID" value="NZ_LN890655.1"/>
</dbReference>
<dbReference type="InterPro" id="IPR001173">
    <property type="entry name" value="Glyco_trans_2-like"/>
</dbReference>
<dbReference type="EC" id="2.4.1.54" evidence="5"/>
<name>A0A160T2S2_9CHLR</name>
<keyword evidence="2 5" id="KW-0328">Glycosyltransferase</keyword>
<proteinExistence type="inferred from homology"/>
<dbReference type="GO" id="GO:0047267">
    <property type="term" value="F:undecaprenyl-phosphate mannosyltransferase activity"/>
    <property type="evidence" value="ECO:0007669"/>
    <property type="project" value="UniProtKB-EC"/>
</dbReference>
<dbReference type="GO" id="GO:0009247">
    <property type="term" value="P:glycolipid biosynthetic process"/>
    <property type="evidence" value="ECO:0007669"/>
    <property type="project" value="TreeGrafter"/>
</dbReference>
<dbReference type="InterPro" id="IPR039528">
    <property type="entry name" value="DPM1-like"/>
</dbReference>
<dbReference type="FunFam" id="3.90.550.10:FF:000122">
    <property type="entry name" value="Dolichol-phosphate mannosyltransferase subunit 1"/>
    <property type="match status" value="1"/>
</dbReference>
<dbReference type="InterPro" id="IPR029044">
    <property type="entry name" value="Nucleotide-diphossugar_trans"/>
</dbReference>